<dbReference type="InterPro" id="IPR014748">
    <property type="entry name" value="Enoyl-CoA_hydra_C"/>
</dbReference>
<evidence type="ECO:0000313" key="3">
    <source>
        <dbReference type="Proteomes" id="UP000016922"/>
    </source>
</evidence>
<dbReference type="OrthoDB" id="2018133at2759"/>
<dbReference type="OMA" id="GWTETAH"/>
<dbReference type="Gene3D" id="1.10.12.10">
    <property type="entry name" value="Lyase 2-enoyl-coa Hydratase, Chain A, domain 2"/>
    <property type="match status" value="1"/>
</dbReference>
<dbReference type="GeneID" id="19466608"/>
<dbReference type="Pfam" id="PF00378">
    <property type="entry name" value="ECH_1"/>
    <property type="match status" value="1"/>
</dbReference>
<dbReference type="KEGG" id="glz:GLAREA_07555"/>
<dbReference type="AlphaFoldDB" id="S3D1K5"/>
<dbReference type="InterPro" id="IPR029045">
    <property type="entry name" value="ClpP/crotonase-like_dom_sf"/>
</dbReference>
<evidence type="ECO:0000313" key="2">
    <source>
        <dbReference type="EMBL" id="EPE32422.1"/>
    </source>
</evidence>
<keyword evidence="3" id="KW-1185">Reference proteome</keyword>
<sequence length="257" mass="28375">MAQSLIQAFNLLSTDSRVKTIVLTSSTQSSIFCAGADLEIGLSYTQDTATTHRDMGGQVALAIHNCKKPVIAAITGSAVGVGITMTLPCAIRVVSDKAKVGFVFARRGIVMEACSSFFLPRLVGWSRAMHLVTTGAVYRATHKLFGDLFTEIVKPEQVMEKALELAEEISGKTSTVSTTLMRDLMWRGPGTVEETHLLESRVLWELFGGRDKKEGVESFVGKREVSFEGNMEDDKPEVWPWWERVDVKVPEMEKSKL</sequence>
<dbReference type="eggNOG" id="KOG1680">
    <property type="taxonomic scope" value="Eukaryota"/>
</dbReference>
<protein>
    <submittedName>
        <fullName evidence="2">ClpP/crotonase</fullName>
    </submittedName>
</protein>
<dbReference type="STRING" id="1116229.S3D1K5"/>
<dbReference type="Proteomes" id="UP000016922">
    <property type="component" value="Unassembled WGS sequence"/>
</dbReference>
<dbReference type="Gene3D" id="3.90.226.10">
    <property type="entry name" value="2-enoyl-CoA Hydratase, Chain A, domain 1"/>
    <property type="match status" value="1"/>
</dbReference>
<dbReference type="RefSeq" id="XP_008080434.1">
    <property type="nucleotide sequence ID" value="XM_008082243.1"/>
</dbReference>
<comment type="similarity">
    <text evidence="1">Belongs to the enoyl-CoA hydratase/isomerase family.</text>
</comment>
<dbReference type="SUPFAM" id="SSF52096">
    <property type="entry name" value="ClpP/crotonase"/>
    <property type="match status" value="1"/>
</dbReference>
<gene>
    <name evidence="2" type="ORF">GLAREA_07555</name>
</gene>
<accession>S3D1K5</accession>
<dbReference type="EMBL" id="KE145359">
    <property type="protein sequence ID" value="EPE32422.1"/>
    <property type="molecule type" value="Genomic_DNA"/>
</dbReference>
<dbReference type="HOGENOM" id="CLU_009834_7_2_1"/>
<organism evidence="2 3">
    <name type="scientific">Glarea lozoyensis (strain ATCC 20868 / MF5171)</name>
    <dbReference type="NCBI Taxonomy" id="1116229"/>
    <lineage>
        <taxon>Eukaryota</taxon>
        <taxon>Fungi</taxon>
        <taxon>Dikarya</taxon>
        <taxon>Ascomycota</taxon>
        <taxon>Pezizomycotina</taxon>
        <taxon>Leotiomycetes</taxon>
        <taxon>Helotiales</taxon>
        <taxon>Helotiaceae</taxon>
        <taxon>Glarea</taxon>
    </lineage>
</organism>
<dbReference type="PANTHER" id="PTHR43684:SF4">
    <property type="entry name" value="ENOYL-COA HYDRATASE_ISOMERASE FAMILY PROTEIN (AFU_ORTHOLOGUE AFUA_1G01890)"/>
    <property type="match status" value="1"/>
</dbReference>
<dbReference type="PANTHER" id="PTHR43684">
    <property type="match status" value="1"/>
</dbReference>
<evidence type="ECO:0000256" key="1">
    <source>
        <dbReference type="ARBA" id="ARBA00005254"/>
    </source>
</evidence>
<dbReference type="InterPro" id="IPR001753">
    <property type="entry name" value="Enoyl-CoA_hydra/iso"/>
</dbReference>
<dbReference type="CDD" id="cd06558">
    <property type="entry name" value="crotonase-like"/>
    <property type="match status" value="1"/>
</dbReference>
<proteinExistence type="inferred from homology"/>
<dbReference type="InterPro" id="IPR051053">
    <property type="entry name" value="ECH/Chromodomain_protein"/>
</dbReference>
<name>S3D1K5_GLAL2</name>
<reference evidence="2 3" key="1">
    <citation type="journal article" date="2013" name="BMC Genomics">
        <title>Genomics-driven discovery of the pneumocandin biosynthetic gene cluster in the fungus Glarea lozoyensis.</title>
        <authorList>
            <person name="Chen L."/>
            <person name="Yue Q."/>
            <person name="Zhang X."/>
            <person name="Xiang M."/>
            <person name="Wang C."/>
            <person name="Li S."/>
            <person name="Che Y."/>
            <person name="Ortiz-Lopez F.J."/>
            <person name="Bills G.F."/>
            <person name="Liu X."/>
            <person name="An Z."/>
        </authorList>
    </citation>
    <scope>NUCLEOTIDE SEQUENCE [LARGE SCALE GENOMIC DNA]</scope>
    <source>
        <strain evidence="3">ATCC 20868 / MF5171</strain>
    </source>
</reference>